<name>A0AAD6BQM9_9TELE</name>
<dbReference type="Pfam" id="PF18199">
    <property type="entry name" value="Dynein_C"/>
    <property type="match status" value="1"/>
</dbReference>
<proteinExistence type="predicted"/>
<evidence type="ECO:0000259" key="1">
    <source>
        <dbReference type="Pfam" id="PF18199"/>
    </source>
</evidence>
<dbReference type="InterPro" id="IPR043160">
    <property type="entry name" value="Dynein_C_barrel"/>
</dbReference>
<dbReference type="Proteomes" id="UP001219934">
    <property type="component" value="Unassembled WGS sequence"/>
</dbReference>
<comment type="caution">
    <text evidence="2">The sequence shown here is derived from an EMBL/GenBank/DDBJ whole genome shotgun (WGS) entry which is preliminary data.</text>
</comment>
<dbReference type="GO" id="GO:0030286">
    <property type="term" value="C:dynein complex"/>
    <property type="evidence" value="ECO:0007669"/>
    <property type="project" value="InterPro"/>
</dbReference>
<evidence type="ECO:0000313" key="3">
    <source>
        <dbReference type="Proteomes" id="UP001219934"/>
    </source>
</evidence>
<gene>
    <name evidence="2" type="ORF">JOQ06_009311</name>
</gene>
<dbReference type="GO" id="GO:0007018">
    <property type="term" value="P:microtubule-based movement"/>
    <property type="evidence" value="ECO:0007669"/>
    <property type="project" value="InterPro"/>
</dbReference>
<dbReference type="InterPro" id="IPR026983">
    <property type="entry name" value="DHC"/>
</dbReference>
<accession>A0AAD6BQM9</accession>
<dbReference type="InterPro" id="IPR041228">
    <property type="entry name" value="Dynein_C"/>
</dbReference>
<evidence type="ECO:0000313" key="2">
    <source>
        <dbReference type="EMBL" id="KAJ4947275.1"/>
    </source>
</evidence>
<dbReference type="AlphaFoldDB" id="A0AAD6BQM9"/>
<dbReference type="GO" id="GO:0051959">
    <property type="term" value="F:dynein light intermediate chain binding"/>
    <property type="evidence" value="ECO:0007669"/>
    <property type="project" value="InterPro"/>
</dbReference>
<organism evidence="2 3">
    <name type="scientific">Pogonophryne albipinna</name>
    <dbReference type="NCBI Taxonomy" id="1090488"/>
    <lineage>
        <taxon>Eukaryota</taxon>
        <taxon>Metazoa</taxon>
        <taxon>Chordata</taxon>
        <taxon>Craniata</taxon>
        <taxon>Vertebrata</taxon>
        <taxon>Euteleostomi</taxon>
        <taxon>Actinopterygii</taxon>
        <taxon>Neopterygii</taxon>
        <taxon>Teleostei</taxon>
        <taxon>Neoteleostei</taxon>
        <taxon>Acanthomorphata</taxon>
        <taxon>Eupercaria</taxon>
        <taxon>Perciformes</taxon>
        <taxon>Notothenioidei</taxon>
        <taxon>Pogonophryne</taxon>
    </lineage>
</organism>
<keyword evidence="3" id="KW-1185">Reference proteome</keyword>
<reference evidence="2" key="1">
    <citation type="submission" date="2022-11" db="EMBL/GenBank/DDBJ databases">
        <title>Chromosome-level genome of Pogonophryne albipinna.</title>
        <authorList>
            <person name="Jo E."/>
        </authorList>
    </citation>
    <scope>NUCLEOTIDE SEQUENCE</scope>
    <source>
        <strain evidence="2">SGF0006</strain>
        <tissue evidence="2">Muscle</tissue>
    </source>
</reference>
<dbReference type="EMBL" id="JAPTMU010000002">
    <property type="protein sequence ID" value="KAJ4947275.1"/>
    <property type="molecule type" value="Genomic_DNA"/>
</dbReference>
<dbReference type="GO" id="GO:0045505">
    <property type="term" value="F:dynein intermediate chain binding"/>
    <property type="evidence" value="ECO:0007669"/>
    <property type="project" value="InterPro"/>
</dbReference>
<dbReference type="PANTHER" id="PTHR46961">
    <property type="entry name" value="DYNEIN HEAVY CHAIN 1, AXONEMAL-LIKE PROTEIN"/>
    <property type="match status" value="1"/>
</dbReference>
<dbReference type="PANTHER" id="PTHR46961:SF19">
    <property type="entry name" value="DYNEIN HEAVY CHAIN 5, AXONEMAL"/>
    <property type="match status" value="1"/>
</dbReference>
<sequence length="210" mass="23535">MSEDLRDALDCMFDARVPRLWLRPSWPSASLGFWFSELLERSLQLRGWISSGRPDTFWLTGFFNPQETTRSNLTRGWALDTVTLSNNVTKMMKEDVVAPAPRRSGRGLHLRPLPGWGRVGSARNQTLRAPPKVLFSPLPVVHVFAISSANMADSKLPPGGGGGAVSLYSCPVYKKPRRTDLNFIFFLQLRSLQPPQHWTLRGAALLCDCK</sequence>
<feature type="domain" description="Dynein heavy chain C-terminal" evidence="1">
    <location>
        <begin position="1"/>
        <end position="207"/>
    </location>
</feature>
<dbReference type="Gene3D" id="3.10.490.20">
    <property type="match status" value="1"/>
</dbReference>
<dbReference type="Gene3D" id="1.20.1270.280">
    <property type="match status" value="1"/>
</dbReference>
<protein>
    <recommendedName>
        <fullName evidence="1">Dynein heavy chain C-terminal domain-containing protein</fullName>
    </recommendedName>
</protein>